<keyword evidence="2 3" id="KW-0694">RNA-binding</keyword>
<dbReference type="PANTHER" id="PTHR11586">
    <property type="entry name" value="TRNA-AMINOACYLATION COFACTOR ARC1 FAMILY MEMBER"/>
    <property type="match status" value="1"/>
</dbReference>
<evidence type="ECO:0000256" key="1">
    <source>
        <dbReference type="ARBA" id="ARBA00022555"/>
    </source>
</evidence>
<evidence type="ECO:0000256" key="3">
    <source>
        <dbReference type="PROSITE-ProRule" id="PRU00209"/>
    </source>
</evidence>
<dbReference type="NCBIfam" id="NF007495">
    <property type="entry name" value="PRK10089.1-4"/>
    <property type="match status" value="1"/>
</dbReference>
<evidence type="ECO:0000313" key="6">
    <source>
        <dbReference type="Proteomes" id="UP001163328"/>
    </source>
</evidence>
<feature type="domain" description="TRNA-binding" evidence="4">
    <location>
        <begin position="11"/>
        <end position="115"/>
    </location>
</feature>
<sequence length="115" mass="12942">MKQKPNITWQDFEKVDIRVGTIKAAKIFEKAKKPAFQLEIDFGSELGIKKSSAQITDFYMPEQLINQQIIAVINFDPKQIANFMSECLVLGILNQSNQVTLIQPNLKANNGDCIA</sequence>
<dbReference type="NCBIfam" id="NF007494">
    <property type="entry name" value="PRK10089.1-3"/>
    <property type="match status" value="1"/>
</dbReference>
<dbReference type="SUPFAM" id="SSF50249">
    <property type="entry name" value="Nucleic acid-binding proteins"/>
    <property type="match status" value="1"/>
</dbReference>
<evidence type="ECO:0000313" key="5">
    <source>
        <dbReference type="EMBL" id="UYW02179.1"/>
    </source>
</evidence>
<dbReference type="NCBIfam" id="TIGR02222">
    <property type="entry name" value="chap_CsaA"/>
    <property type="match status" value="1"/>
</dbReference>
<dbReference type="InterPro" id="IPR051270">
    <property type="entry name" value="Tyrosine-tRNA_ligase_regulator"/>
</dbReference>
<evidence type="ECO:0000256" key="2">
    <source>
        <dbReference type="ARBA" id="ARBA00022884"/>
    </source>
</evidence>
<dbReference type="EMBL" id="CP081495">
    <property type="protein sequence ID" value="UYW02179.1"/>
    <property type="molecule type" value="Genomic_DNA"/>
</dbReference>
<keyword evidence="6" id="KW-1185">Reference proteome</keyword>
<dbReference type="Pfam" id="PF01588">
    <property type="entry name" value="tRNA_bind"/>
    <property type="match status" value="1"/>
</dbReference>
<keyword evidence="1 3" id="KW-0820">tRNA-binding</keyword>
<dbReference type="PANTHER" id="PTHR11586:SF37">
    <property type="entry name" value="TRNA-BINDING DOMAIN-CONTAINING PROTEIN"/>
    <property type="match status" value="1"/>
</dbReference>
<dbReference type="CDD" id="cd02798">
    <property type="entry name" value="tRNA_bind_CsaA"/>
    <property type="match status" value="1"/>
</dbReference>
<gene>
    <name evidence="5" type="ORF">K5I29_04555</name>
</gene>
<dbReference type="Gene3D" id="2.40.50.140">
    <property type="entry name" value="Nucleic acid-binding proteins"/>
    <property type="match status" value="1"/>
</dbReference>
<dbReference type="InterPro" id="IPR012340">
    <property type="entry name" value="NA-bd_OB-fold"/>
</dbReference>
<reference evidence="5" key="1">
    <citation type="submission" date="2021-08" db="EMBL/GenBank/DDBJ databases">
        <title>Flavobacterium sp. strain CC-SYL302.</title>
        <authorList>
            <person name="Lin S.-Y."/>
            <person name="Lee T.-H."/>
            <person name="Young C.-C."/>
        </authorList>
    </citation>
    <scope>NUCLEOTIDE SEQUENCE</scope>
    <source>
        <strain evidence="5">CC-SYL302</strain>
    </source>
</reference>
<dbReference type="PROSITE" id="PS50886">
    <property type="entry name" value="TRBD"/>
    <property type="match status" value="1"/>
</dbReference>
<dbReference type="InterPro" id="IPR002547">
    <property type="entry name" value="tRNA-bd_dom"/>
</dbReference>
<organism evidence="5 6">
    <name type="scientific">Flavobacterium agricola</name>
    <dbReference type="NCBI Taxonomy" id="2870839"/>
    <lineage>
        <taxon>Bacteria</taxon>
        <taxon>Pseudomonadati</taxon>
        <taxon>Bacteroidota</taxon>
        <taxon>Flavobacteriia</taxon>
        <taxon>Flavobacteriales</taxon>
        <taxon>Flavobacteriaceae</taxon>
        <taxon>Flavobacterium</taxon>
    </lineage>
</organism>
<accession>A0ABY6M0T9</accession>
<dbReference type="InterPro" id="IPR008231">
    <property type="entry name" value="CsaA"/>
</dbReference>
<protein>
    <submittedName>
        <fullName evidence="5">tRNA-binding protein</fullName>
    </submittedName>
</protein>
<proteinExistence type="predicted"/>
<dbReference type="Proteomes" id="UP001163328">
    <property type="component" value="Chromosome"/>
</dbReference>
<name>A0ABY6M0T9_9FLAO</name>
<dbReference type="RefSeq" id="WP_264434677.1">
    <property type="nucleotide sequence ID" value="NZ_CP081495.1"/>
</dbReference>
<evidence type="ECO:0000259" key="4">
    <source>
        <dbReference type="PROSITE" id="PS50886"/>
    </source>
</evidence>